<dbReference type="InterPro" id="IPR011009">
    <property type="entry name" value="Kinase-like_dom_sf"/>
</dbReference>
<dbReference type="Pfam" id="PF07714">
    <property type="entry name" value="PK_Tyr_Ser-Thr"/>
    <property type="match status" value="1"/>
</dbReference>
<dbReference type="PANTHER" id="PTHR27005">
    <property type="entry name" value="WALL-ASSOCIATED RECEPTOR KINASE-LIKE 21"/>
    <property type="match status" value="1"/>
</dbReference>
<evidence type="ECO:0000313" key="5">
    <source>
        <dbReference type="Proteomes" id="UP000593560"/>
    </source>
</evidence>
<name>A0A7J9HUN5_9ROSI</name>
<dbReference type="Gene3D" id="3.30.200.20">
    <property type="entry name" value="Phosphorylase Kinase, domain 1"/>
    <property type="match status" value="1"/>
</dbReference>
<dbReference type="Proteomes" id="UP000593560">
    <property type="component" value="Unassembled WGS sequence"/>
</dbReference>
<sequence length="170" mass="19468">MSSNEGGLDKAKLFSSKELEIATDQFNENRILGCGGQCMVYKGMLPDEKIVAIKKSKTINEGHLEQFVNDIIILSHIDHRNIVNLIGSCLDTEMPLLIYKFIPNGTLFHLIHDLNEEYPRSWNIQLHIAEEKKGNLDIRIARKERLSSYFMLSMEENHLLDIVDVEIGKD</sequence>
<feature type="domain" description="Protein kinase" evidence="3">
    <location>
        <begin position="26"/>
        <end position="170"/>
    </location>
</feature>
<evidence type="ECO:0000313" key="4">
    <source>
        <dbReference type="EMBL" id="MBA0813546.1"/>
    </source>
</evidence>
<dbReference type="GO" id="GO:0004674">
    <property type="term" value="F:protein serine/threonine kinase activity"/>
    <property type="evidence" value="ECO:0007669"/>
    <property type="project" value="TreeGrafter"/>
</dbReference>
<dbReference type="InterPro" id="IPR045274">
    <property type="entry name" value="WAK-like"/>
</dbReference>
<keyword evidence="2" id="KW-0067">ATP-binding</keyword>
<dbReference type="EMBL" id="JABFAD010000011">
    <property type="protein sequence ID" value="MBA0813546.1"/>
    <property type="molecule type" value="Genomic_DNA"/>
</dbReference>
<evidence type="ECO:0000256" key="2">
    <source>
        <dbReference type="ARBA" id="ARBA00022840"/>
    </source>
</evidence>
<dbReference type="GO" id="GO:0007166">
    <property type="term" value="P:cell surface receptor signaling pathway"/>
    <property type="evidence" value="ECO:0007669"/>
    <property type="project" value="InterPro"/>
</dbReference>
<reference evidence="4 5" key="1">
    <citation type="journal article" date="2019" name="Genome Biol. Evol.">
        <title>Insights into the evolution of the New World diploid cottons (Gossypium, subgenus Houzingenia) based on genome sequencing.</title>
        <authorList>
            <person name="Grover C.E."/>
            <person name="Arick M.A. 2nd"/>
            <person name="Thrash A."/>
            <person name="Conover J.L."/>
            <person name="Sanders W.S."/>
            <person name="Peterson D.G."/>
            <person name="Frelichowski J.E."/>
            <person name="Scheffler J.A."/>
            <person name="Scheffler B.E."/>
            <person name="Wendel J.F."/>
        </authorList>
    </citation>
    <scope>NUCLEOTIDE SEQUENCE [LARGE SCALE GENOMIC DNA]</scope>
    <source>
        <strain evidence="4">0</strain>
        <tissue evidence="4">Leaf</tissue>
    </source>
</reference>
<dbReference type="PROSITE" id="PS50011">
    <property type="entry name" value="PROTEIN_KINASE_DOM"/>
    <property type="match status" value="1"/>
</dbReference>
<comment type="caution">
    <text evidence="4">The sequence shown here is derived from an EMBL/GenBank/DDBJ whole genome shotgun (WGS) entry which is preliminary data.</text>
</comment>
<protein>
    <recommendedName>
        <fullName evidence="3">Protein kinase domain-containing protein</fullName>
    </recommendedName>
</protein>
<dbReference type="InterPro" id="IPR000719">
    <property type="entry name" value="Prot_kinase_dom"/>
</dbReference>
<dbReference type="PANTHER" id="PTHR27005:SF515">
    <property type="entry name" value="WALL-ASSOCIATED RECEPTOR KINASE-LIKE 10-RELATED"/>
    <property type="match status" value="1"/>
</dbReference>
<dbReference type="AlphaFoldDB" id="A0A7J9HUN5"/>
<keyword evidence="5" id="KW-1185">Reference proteome</keyword>
<accession>A0A7J9HUN5</accession>
<gene>
    <name evidence="4" type="ORF">Gohar_027388</name>
</gene>
<feature type="non-terminal residue" evidence="4">
    <location>
        <position position="1"/>
    </location>
</feature>
<evidence type="ECO:0000259" key="3">
    <source>
        <dbReference type="PROSITE" id="PS50011"/>
    </source>
</evidence>
<evidence type="ECO:0000256" key="1">
    <source>
        <dbReference type="ARBA" id="ARBA00022741"/>
    </source>
</evidence>
<dbReference type="InterPro" id="IPR001245">
    <property type="entry name" value="Ser-Thr/Tyr_kinase_cat_dom"/>
</dbReference>
<proteinExistence type="predicted"/>
<keyword evidence="1" id="KW-0547">Nucleotide-binding</keyword>
<dbReference type="GO" id="GO:0005886">
    <property type="term" value="C:plasma membrane"/>
    <property type="evidence" value="ECO:0007669"/>
    <property type="project" value="TreeGrafter"/>
</dbReference>
<dbReference type="SUPFAM" id="SSF56112">
    <property type="entry name" value="Protein kinase-like (PK-like)"/>
    <property type="match status" value="1"/>
</dbReference>
<dbReference type="OrthoDB" id="969267at2759"/>
<organism evidence="4 5">
    <name type="scientific">Gossypium harknessii</name>
    <dbReference type="NCBI Taxonomy" id="34285"/>
    <lineage>
        <taxon>Eukaryota</taxon>
        <taxon>Viridiplantae</taxon>
        <taxon>Streptophyta</taxon>
        <taxon>Embryophyta</taxon>
        <taxon>Tracheophyta</taxon>
        <taxon>Spermatophyta</taxon>
        <taxon>Magnoliopsida</taxon>
        <taxon>eudicotyledons</taxon>
        <taxon>Gunneridae</taxon>
        <taxon>Pentapetalae</taxon>
        <taxon>rosids</taxon>
        <taxon>malvids</taxon>
        <taxon>Malvales</taxon>
        <taxon>Malvaceae</taxon>
        <taxon>Malvoideae</taxon>
        <taxon>Gossypium</taxon>
    </lineage>
</organism>
<dbReference type="GO" id="GO:0005524">
    <property type="term" value="F:ATP binding"/>
    <property type="evidence" value="ECO:0007669"/>
    <property type="project" value="UniProtKB-KW"/>
</dbReference>